<name>A0A7J8EEK7_MOLMO</name>
<evidence type="ECO:0000256" key="4">
    <source>
        <dbReference type="ARBA" id="ARBA00023136"/>
    </source>
</evidence>
<dbReference type="InterPro" id="IPR039509">
    <property type="entry name" value="SPATA31"/>
</dbReference>
<dbReference type="PANTHER" id="PTHR21859">
    <property type="entry name" value="ACROSOME-SPECIFIC PROTEIN"/>
    <property type="match status" value="1"/>
</dbReference>
<dbReference type="InParanoid" id="A0A7J8EEK7"/>
<feature type="region of interest" description="Disordered" evidence="6">
    <location>
        <begin position="159"/>
        <end position="241"/>
    </location>
</feature>
<evidence type="ECO:0008006" key="12">
    <source>
        <dbReference type="Google" id="ProtNLM"/>
    </source>
</evidence>
<gene>
    <name evidence="10" type="ORF">HJG59_008863</name>
</gene>
<reference evidence="10 11" key="1">
    <citation type="journal article" date="2020" name="Nature">
        <title>Six reference-quality genomes reveal evolution of bat adaptations.</title>
        <authorList>
            <person name="Jebb D."/>
            <person name="Huang Z."/>
            <person name="Pippel M."/>
            <person name="Hughes G.M."/>
            <person name="Lavrichenko K."/>
            <person name="Devanna P."/>
            <person name="Winkler S."/>
            <person name="Jermiin L.S."/>
            <person name="Skirmuntt E.C."/>
            <person name="Katzourakis A."/>
            <person name="Burkitt-Gray L."/>
            <person name="Ray D.A."/>
            <person name="Sullivan K.A.M."/>
            <person name="Roscito J.G."/>
            <person name="Kirilenko B.M."/>
            <person name="Davalos L.M."/>
            <person name="Corthals A.P."/>
            <person name="Power M.L."/>
            <person name="Jones G."/>
            <person name="Ransome R.D."/>
            <person name="Dechmann D.K.N."/>
            <person name="Locatelli A.G."/>
            <person name="Puechmaille S.J."/>
            <person name="Fedrigo O."/>
            <person name="Jarvis E.D."/>
            <person name="Hiller M."/>
            <person name="Vernes S.C."/>
            <person name="Myers E.W."/>
            <person name="Teeling E.C."/>
        </authorList>
    </citation>
    <scope>NUCLEOTIDE SEQUENCE [LARGE SCALE GENOMIC DNA]</scope>
    <source>
        <strain evidence="10">MMolMol1</strain>
        <tissue evidence="10">Muscle</tissue>
    </source>
</reference>
<evidence type="ECO:0000256" key="5">
    <source>
        <dbReference type="ARBA" id="ARBA00035009"/>
    </source>
</evidence>
<dbReference type="InterPro" id="IPR027970">
    <property type="entry name" value="SPATA31-like"/>
</dbReference>
<evidence type="ECO:0000313" key="10">
    <source>
        <dbReference type="EMBL" id="KAF6433800.1"/>
    </source>
</evidence>
<evidence type="ECO:0000256" key="1">
    <source>
        <dbReference type="ARBA" id="ARBA00004167"/>
    </source>
</evidence>
<evidence type="ECO:0000256" key="3">
    <source>
        <dbReference type="ARBA" id="ARBA00022989"/>
    </source>
</evidence>
<feature type="compositionally biased region" description="Basic and acidic residues" evidence="6">
    <location>
        <begin position="360"/>
        <end position="378"/>
    </location>
</feature>
<evidence type="ECO:0000313" key="11">
    <source>
        <dbReference type="Proteomes" id="UP000550707"/>
    </source>
</evidence>
<evidence type="ECO:0000256" key="2">
    <source>
        <dbReference type="ARBA" id="ARBA00022692"/>
    </source>
</evidence>
<keyword evidence="2 7" id="KW-0812">Transmembrane</keyword>
<evidence type="ECO:0000259" key="8">
    <source>
        <dbReference type="Pfam" id="PF14650"/>
    </source>
</evidence>
<protein>
    <recommendedName>
        <fullName evidence="12">DUF4599 domain-containing protein</fullName>
    </recommendedName>
</protein>
<keyword evidence="3 7" id="KW-1133">Transmembrane helix</keyword>
<feature type="compositionally biased region" description="Pro residues" evidence="6">
    <location>
        <begin position="198"/>
        <end position="213"/>
    </location>
</feature>
<feature type="compositionally biased region" description="Pro residues" evidence="6">
    <location>
        <begin position="223"/>
        <end position="236"/>
    </location>
</feature>
<feature type="transmembrane region" description="Helical" evidence="7">
    <location>
        <begin position="28"/>
        <end position="49"/>
    </location>
</feature>
<feature type="compositionally biased region" description="Polar residues" evidence="6">
    <location>
        <begin position="316"/>
        <end position="337"/>
    </location>
</feature>
<organism evidence="10 11">
    <name type="scientific">Molossus molossus</name>
    <name type="common">Pallas' mastiff bat</name>
    <name type="synonym">Vespertilio molossus</name>
    <dbReference type="NCBI Taxonomy" id="27622"/>
    <lineage>
        <taxon>Eukaryota</taxon>
        <taxon>Metazoa</taxon>
        <taxon>Chordata</taxon>
        <taxon>Craniata</taxon>
        <taxon>Vertebrata</taxon>
        <taxon>Euteleostomi</taxon>
        <taxon>Mammalia</taxon>
        <taxon>Eutheria</taxon>
        <taxon>Laurasiatheria</taxon>
        <taxon>Chiroptera</taxon>
        <taxon>Yangochiroptera</taxon>
        <taxon>Molossidae</taxon>
        <taxon>Molossus</taxon>
    </lineage>
</organism>
<feature type="region of interest" description="Disordered" evidence="6">
    <location>
        <begin position="308"/>
        <end position="337"/>
    </location>
</feature>
<comment type="similarity">
    <text evidence="5">Belongs to the SPATA31 family.</text>
</comment>
<keyword evidence="4 7" id="KW-0472">Membrane</keyword>
<evidence type="ECO:0000259" key="9">
    <source>
        <dbReference type="Pfam" id="PF15371"/>
    </source>
</evidence>
<evidence type="ECO:0000256" key="7">
    <source>
        <dbReference type="SAM" id="Phobius"/>
    </source>
</evidence>
<keyword evidence="11" id="KW-1185">Reference proteome</keyword>
<feature type="region of interest" description="Disordered" evidence="6">
    <location>
        <begin position="350"/>
        <end position="393"/>
    </location>
</feature>
<dbReference type="AlphaFoldDB" id="A0A7J8EEK7"/>
<dbReference type="GO" id="GO:0016020">
    <property type="term" value="C:membrane"/>
    <property type="evidence" value="ECO:0007669"/>
    <property type="project" value="UniProtKB-SubCell"/>
</dbReference>
<dbReference type="PANTHER" id="PTHR21859:SF12">
    <property type="entry name" value="SPERMATOGENESIS-ASSOCIATED PROTEIN 31D1"/>
    <property type="match status" value="1"/>
</dbReference>
<accession>A0A7J8EEK7</accession>
<dbReference type="EMBL" id="JACASF010000014">
    <property type="protein sequence ID" value="KAF6433800.1"/>
    <property type="molecule type" value="Genomic_DNA"/>
</dbReference>
<dbReference type="Proteomes" id="UP000550707">
    <property type="component" value="Unassembled WGS sequence"/>
</dbReference>
<dbReference type="Pfam" id="PF15371">
    <property type="entry name" value="DUF4599"/>
    <property type="match status" value="1"/>
</dbReference>
<sequence>MTFSPFLNSLPEPHQRFCSESIDYYHTLIYLCVLWLLFLIFCFLVAIPLTRTFWENEHTQTLQGRGKARREGGTHKGCRYHQRKEEEEKILISILKSPLGQRHDSVHFRQMLCPDPSCEVCNNATFEMDQLLSSLSLEDATSSVSPVAPTAPVTDPSFTPFSAVLPGDHKPPPLPESLPAHSSVLSPNPVTLLDGFPTPSPLSSPTSLPPDSFPPLESELPVDSPPQPLTFPPLPPHDTQNEKTTLTLNTIILDHSITQDLNPIPDLTQTLNPAASVTSCVPQALSISPPPDPNLTAAQPKSISISSKHALGKSAPDSTGALSTSVPHATDHPSLSVSDCSWQDARVRVSLPSTSTQRDSSQDKEVGYDSEKDLDNDRMSLSGENSMVSGQSVRQTQLENALKVHLSKKFEEINEGRLPEITHSSWHVIQHFPLK</sequence>
<comment type="subcellular location">
    <subcellularLocation>
        <location evidence="1">Membrane</location>
        <topology evidence="1">Single-pass membrane protein</topology>
    </subcellularLocation>
</comment>
<comment type="caution">
    <text evidence="10">The sequence shown here is derived from an EMBL/GenBank/DDBJ whole genome shotgun (WGS) entry which is preliminary data.</text>
</comment>
<dbReference type="Pfam" id="PF14650">
    <property type="entry name" value="FAM75"/>
    <property type="match status" value="1"/>
</dbReference>
<feature type="domain" description="SPATA31" evidence="8">
    <location>
        <begin position="355"/>
        <end position="426"/>
    </location>
</feature>
<proteinExistence type="inferred from homology"/>
<feature type="compositionally biased region" description="Polar residues" evidence="6">
    <location>
        <begin position="382"/>
        <end position="393"/>
    </location>
</feature>
<evidence type="ECO:0000256" key="6">
    <source>
        <dbReference type="SAM" id="MobiDB-lite"/>
    </source>
</evidence>
<feature type="domain" description="SPATA31-like" evidence="9">
    <location>
        <begin position="66"/>
        <end position="152"/>
    </location>
</feature>